<gene>
    <name evidence="9" type="ORF">SAMN04488025_10586</name>
</gene>
<comment type="similarity">
    <text evidence="1">Belongs to the RpoE family.</text>
</comment>
<keyword evidence="4" id="KW-0548">Nucleotidyltransferase</keyword>
<keyword evidence="3" id="KW-0808">Transferase</keyword>
<name>A0A1I2LLA8_9BACL</name>
<dbReference type="AlphaFoldDB" id="A0A1I2LLA8"/>
<dbReference type="STRING" id="201973.SAMN04488025_10586"/>
<dbReference type="GO" id="GO:0000428">
    <property type="term" value="C:DNA-directed RNA polymerase complex"/>
    <property type="evidence" value="ECO:0007669"/>
    <property type="project" value="UniProtKB-KW"/>
</dbReference>
<evidence type="ECO:0000313" key="9">
    <source>
        <dbReference type="EMBL" id="SFF79308.1"/>
    </source>
</evidence>
<evidence type="ECO:0000313" key="10">
    <source>
        <dbReference type="Proteomes" id="UP000198661"/>
    </source>
</evidence>
<dbReference type="InterPro" id="IPR038087">
    <property type="entry name" value="RNAP_delta_N_dom_sf"/>
</dbReference>
<dbReference type="PROSITE" id="PS51913">
    <property type="entry name" value="HTH_HARE"/>
    <property type="match status" value="1"/>
</dbReference>
<keyword evidence="10" id="KW-1185">Reference proteome</keyword>
<evidence type="ECO:0000256" key="3">
    <source>
        <dbReference type="ARBA" id="ARBA00022679"/>
    </source>
</evidence>
<keyword evidence="5" id="KW-0804">Transcription</keyword>
<evidence type="ECO:0000256" key="4">
    <source>
        <dbReference type="ARBA" id="ARBA00022695"/>
    </source>
</evidence>
<dbReference type="Proteomes" id="UP000198661">
    <property type="component" value="Unassembled WGS sequence"/>
</dbReference>
<dbReference type="NCBIfam" id="TIGR04567">
    <property type="entry name" value="RNAP_delt_lowGC"/>
    <property type="match status" value="1"/>
</dbReference>
<dbReference type="InterPro" id="IPR007759">
    <property type="entry name" value="Asxl_HARE-HTH"/>
</dbReference>
<dbReference type="GO" id="GO:0016779">
    <property type="term" value="F:nucleotidyltransferase activity"/>
    <property type="evidence" value="ECO:0007669"/>
    <property type="project" value="UniProtKB-KW"/>
</dbReference>
<dbReference type="EMBL" id="FOOK01000005">
    <property type="protein sequence ID" value="SFF79308.1"/>
    <property type="molecule type" value="Genomic_DNA"/>
</dbReference>
<accession>A0A1I2LLA8</accession>
<protein>
    <recommendedName>
        <fullName evidence="6">RNAP delta factor</fullName>
    </recommendedName>
</protein>
<evidence type="ECO:0000259" key="8">
    <source>
        <dbReference type="PROSITE" id="PS51913"/>
    </source>
</evidence>
<evidence type="ECO:0000256" key="2">
    <source>
        <dbReference type="ARBA" id="ARBA00022478"/>
    </source>
</evidence>
<dbReference type="GO" id="GO:0006351">
    <property type="term" value="P:DNA-templated transcription"/>
    <property type="evidence" value="ECO:0007669"/>
    <property type="project" value="InterPro"/>
</dbReference>
<organism evidence="9 10">
    <name type="scientific">Planifilum fulgidum</name>
    <dbReference type="NCBI Taxonomy" id="201973"/>
    <lineage>
        <taxon>Bacteria</taxon>
        <taxon>Bacillati</taxon>
        <taxon>Bacillota</taxon>
        <taxon>Bacilli</taxon>
        <taxon>Bacillales</taxon>
        <taxon>Thermoactinomycetaceae</taxon>
        <taxon>Planifilum</taxon>
    </lineage>
</organism>
<sequence>MSGVSENLAAQLTEEELREMPMVDLVHKILQSKGEPMLYRDLLQEVARLKGFSEEETMRYIAQLYTEINIDGRFVCVGRSLWGLKHWYPTEQTTDSAVAGNIKDDFDDEDLDEELYEEEEEALDQDEYGGNAFDDGFDGDDVFPDDEDTMVNADMEDEEDSL</sequence>
<dbReference type="Gene3D" id="1.10.10.1250">
    <property type="entry name" value="RNA polymerase, subunit delta, N-terminal domain"/>
    <property type="match status" value="1"/>
</dbReference>
<feature type="region of interest" description="Disordered" evidence="7">
    <location>
        <begin position="114"/>
        <end position="162"/>
    </location>
</feature>
<feature type="domain" description="HTH HARE-type" evidence="8">
    <location>
        <begin position="20"/>
        <end position="87"/>
    </location>
</feature>
<feature type="compositionally biased region" description="Acidic residues" evidence="7">
    <location>
        <begin position="135"/>
        <end position="162"/>
    </location>
</feature>
<evidence type="ECO:0000256" key="5">
    <source>
        <dbReference type="ARBA" id="ARBA00023163"/>
    </source>
</evidence>
<dbReference type="GO" id="GO:0006355">
    <property type="term" value="P:regulation of DNA-templated transcription"/>
    <property type="evidence" value="ECO:0007669"/>
    <property type="project" value="InterPro"/>
</dbReference>
<proteinExistence type="inferred from homology"/>
<reference evidence="9 10" key="1">
    <citation type="submission" date="2016-10" db="EMBL/GenBank/DDBJ databases">
        <authorList>
            <person name="de Groot N.N."/>
        </authorList>
    </citation>
    <scope>NUCLEOTIDE SEQUENCE [LARGE SCALE GENOMIC DNA]</scope>
    <source>
        <strain evidence="9 10">DSM 44945</strain>
    </source>
</reference>
<dbReference type="InterPro" id="IPR029757">
    <property type="entry name" value="RpoE"/>
</dbReference>
<evidence type="ECO:0000256" key="6">
    <source>
        <dbReference type="ARBA" id="ARBA00031937"/>
    </source>
</evidence>
<evidence type="ECO:0000256" key="7">
    <source>
        <dbReference type="SAM" id="MobiDB-lite"/>
    </source>
</evidence>
<feature type="compositionally biased region" description="Acidic residues" evidence="7">
    <location>
        <begin position="114"/>
        <end position="127"/>
    </location>
</feature>
<dbReference type="Pfam" id="PF05066">
    <property type="entry name" value="HARE-HTH"/>
    <property type="match status" value="1"/>
</dbReference>
<evidence type="ECO:0000256" key="1">
    <source>
        <dbReference type="ARBA" id="ARBA00009828"/>
    </source>
</evidence>
<keyword evidence="2 9" id="KW-0240">DNA-directed RNA polymerase</keyword>